<dbReference type="Pfam" id="PF00096">
    <property type="entry name" value="zf-C2H2"/>
    <property type="match status" value="2"/>
</dbReference>
<keyword evidence="3" id="KW-0597">Phosphoprotein</keyword>
<sequence length="2686" mass="302221">MADEEAEKDRGPENDVNVIITDLKQRLEELQERAVKESKDSPVQSSFNYCQDFCRTLLGYAGHWQIEDEPLPVVQVYMVALQSYAETSVHLSVECDNVQLVVERLALSFVELLLSLKELPDDLWNDFRSCVQVSHGKLQENGITQLSMLWTLGKQRGVWANPILQGLLLGEELETMQIENWLVEEGPGLLELRVKQLIKDQKLEKAAQLAKICSESASCDGKGNFKQMYLVCLCSTLEQDQLMEELNKVDCRDALEMICNLESDSDEKAAFTLCSAFLTRQLVLADAYCAWELTLFWSKLLKRLEPSEKAFLDKCGQMSLFSKTVYHILFLIKVIQSEIIEGGLPICIEMCIRALRMQSEDGNTKATLCKTIACLLPNDLEVKRACQLTVFLLEPTVDSYYAVETLYNEPDQKIEEEKMTVPNSLRCELLLVFKTQWPFDPEFWDWKTLKRYCLARMGPEASIVSSIDSLNDTDDPEEEDMYIDDGFLESADRIVSGTYELTNTMDKKQKNREQKKLREKGFISARFRNWQVYMQYCVLCDKEFLGHRIIRHAQTHFSGGVYSCPICAQSFSSKDTLTPHVTSHVKQSCKDRLTAMKTNRKLANPKTAAPVIAAIMAKTESDISESGGQLGQNAGGVQIVKTRLSVEHGEEHVCPVGTCKKAFKFYRNLLSHVKAHNENEEAISYLEMQSKKVVCQYCRRHFVSVNHLNDHLQVHCGAKPYICIQLNCKASFLSNTELLVHRKTHTSFKARCMFPNCGKIFSEAFKLYDHEAKHYKTFTCKFVDCGKVFHTQQQLDLHLKSHTVKKEQDISAQDENLQTPQTSSSVNMAHSICDPSPLKEADNSMEKCRAETVSVGKPETLENLLKASQTPIKTVDRYEIKTENKEKCFVSEASQIVNIQIPLQPENGCCKTEASQSQSPDLLKPSHQYQKQHVSPFEATINKMLREKTVLHSQLQVFSSNVNSGVINHNELPVSINHNELPVSNAARPTLPTQPIPAPIVTKLQAIPPAVATPSVNQKESAQTETVLRERYHCPFENCTRNYSCYKSVSKHIKTTHPELYAIRKIPRSEIRVTYVSGSPLAPKPIAVKTQENQKIEIKRPKVIQPSPYTNMVTNYNAVRLPPPVTVNQTAPQLMENVLNPIVVAQLKTNVHPQSCSQTQKILPKIPQQEQVQNLRTSTINLPRPSEFMTGSLGPKGLVESHPPITVTNSVPLSSIHLPPSSQIKTQDVRTVWSTPLHNQQLSSNSSQLHPNRLLPSAHMPMSSNDHHSMNPNANLVNSLTTAHKDMQSSAQHLYRSTSTNTVLPPKVPIKTEEQNVSLWSPASEIKHVQSGSPPQILTNRSGQVVTASSPFPLKDPPGSLLGSDICKTSMNPNPTSITQCGSLPLYKPPSANAALTLYGQSNHSQIGHQMQLPQIQKTQIASVKPSQILPKSMGSTNVPIPSNCSPCNPIESNIAAPIPATSVQIGTKPLVPANIKREENCNFSSFTMQKDSPENTTKNTDTVQNPCQPPENLNTTENRKTVRKRNKVRWPAIVRDGKWFCSRCYRAFSSSKSLGGHLSKRSACKPYDEMELNADLPASFLDLLNSDQTVNLHQNHPSNPCETFNNIPHTSKSHCLLEQKGSTSQKYQERLNGETSNDILKQIVKAANMADPFVSSHVSQFQKPCVSSTTNFQSSSVKQSIDGAGRDVCSSNIPNYLQPRPPGRRYPTPLLSQALKDSKELASISLKASSSQQEIDSKDQVSSMLPQLVHPKSPGTTSVIQPERNNMEQDIKKKLREQILAGDFQRRNNLANVCHNSGAQSPMSCGSESSSKNEDCQMNWDIKGCFANKESPAIIPGTPAEIEELLQTKSFTRLRQHSNPEQDMQSSTSVDLCQDVDAEPQQLSPSQQQSFSELKIAFERLNLIKELPEQVPESVTLNTGLDSSSTHEVTPDDSLAVPKLFVCDAANCAYNTFSSEAYWRHLYKVHNYTFEQVNAVKKQHGQYAPFQCQRCSKTFTRNPNLKAHYISAHQLSFEEIHQLDVKRKQDRAAMVRLITLHNGGAKKKRLPASVGHQELLHQKPSNPGGTSVIQAVPKANFHNLTVKQEEHVRTSTDEHTPNGHQRTPINGPFSNGCQSVIAHLPQADVPYQARGLLTPGKQSNRPATVKQSNDLMKKTDKKSTSSDTLSQYKPYRCVHQDCEAAFAIQHNLILHYRAVHQSALSALEVNKEQDQNEADGVVEQEEEEEEPSISEFRCQVKDCSRVFQQVPQLMQHYLRLHEFSIDKVGDLLSVIRLGRFTCGHEGCAVSFTAFWKYIAHIKELHKDIKLSKPENMYKCEIEGCDRAYATKSNMLRHLMKKHNDFYQLKQKNQPKPEDVVKQNSKKEYQLNKTSDGKENIESNQTSPQKDNNAKRTRKINNYWTKYEKPVLKSNVEASAMCTKSYPLQYPCMIKGCESVMNSEKSILKHYTVHGLSEKFLEQHRSHYIFCKKFPRQKNGSVRSDDSKSDPSSDSEPELTGLNGTEDMHFDDSKPFLRKRTSPIIPASLLDGLSNDDSSDGSVVMKRKRGRPKRIVEKIVKRKKMSQPLKVCESRDECSDSSVALSEKESDQPMSLAAFKPMGFEMSFLKFLEQSNKTQPSLSCEIPLFGPWVRLSQLNTKETCVKFSNRQNLKSLDKVKIVMDKAFLGVSELMLKQLQDMQPLVILEKI</sequence>
<dbReference type="InterPro" id="IPR036236">
    <property type="entry name" value="Znf_C2H2_sf"/>
</dbReference>
<feature type="region of interest" description="Disordered" evidence="14">
    <location>
        <begin position="2088"/>
        <end position="2109"/>
    </location>
</feature>
<dbReference type="InterPro" id="IPR052251">
    <property type="entry name" value="GH-ZnFinger_Regulators"/>
</dbReference>
<proteinExistence type="inferred from homology"/>
<dbReference type="Pfam" id="PF25420">
    <property type="entry name" value="zf-C2H2_ZN292"/>
    <property type="match status" value="1"/>
</dbReference>
<feature type="domain" description="C2H2-type" evidence="15">
    <location>
        <begin position="778"/>
        <end position="807"/>
    </location>
</feature>
<feature type="region of interest" description="Disordered" evidence="14">
    <location>
        <begin position="808"/>
        <end position="829"/>
    </location>
</feature>
<protein>
    <recommendedName>
        <fullName evidence="15">C2H2-type domain-containing protein</fullName>
    </recommendedName>
</protein>
<feature type="compositionally biased region" description="Basic and acidic residues" evidence="14">
    <location>
        <begin position="2088"/>
        <end position="2098"/>
    </location>
</feature>
<evidence type="ECO:0000256" key="7">
    <source>
        <dbReference type="ARBA" id="ARBA00022833"/>
    </source>
</evidence>
<keyword evidence="10" id="KW-0804">Transcription</keyword>
<name>A0A3B4B361_9GOBI</name>
<evidence type="ECO:0000256" key="6">
    <source>
        <dbReference type="ARBA" id="ARBA00022771"/>
    </source>
</evidence>
<dbReference type="GO" id="GO:0008270">
    <property type="term" value="F:zinc ion binding"/>
    <property type="evidence" value="ECO:0007669"/>
    <property type="project" value="UniProtKB-KW"/>
</dbReference>
<feature type="compositionally biased region" description="Basic and acidic residues" evidence="14">
    <location>
        <begin position="2351"/>
        <end position="2377"/>
    </location>
</feature>
<feature type="region of interest" description="Disordered" evidence="14">
    <location>
        <begin position="2346"/>
        <end position="2394"/>
    </location>
</feature>
<evidence type="ECO:0000256" key="11">
    <source>
        <dbReference type="ARBA" id="ARBA00023242"/>
    </source>
</evidence>
<keyword evidence="17" id="KW-1185">Reference proteome</keyword>
<evidence type="ECO:0000256" key="4">
    <source>
        <dbReference type="ARBA" id="ARBA00022723"/>
    </source>
</evidence>
<dbReference type="InterPro" id="IPR013087">
    <property type="entry name" value="Znf_C2H2_type"/>
</dbReference>
<evidence type="ECO:0000256" key="14">
    <source>
        <dbReference type="SAM" id="MobiDB-lite"/>
    </source>
</evidence>
<feature type="domain" description="C2H2-type" evidence="15">
    <location>
        <begin position="1540"/>
        <end position="1567"/>
    </location>
</feature>
<evidence type="ECO:0000256" key="2">
    <source>
        <dbReference type="ARBA" id="ARBA00006991"/>
    </source>
</evidence>
<dbReference type="STRING" id="409849.ENSPMGP00000023069"/>
<evidence type="ECO:0000256" key="8">
    <source>
        <dbReference type="ARBA" id="ARBA00023015"/>
    </source>
</evidence>
<feature type="compositionally biased region" description="Polar residues" evidence="14">
    <location>
        <begin position="2137"/>
        <end position="2151"/>
    </location>
</feature>
<keyword evidence="6 12" id="KW-0863">Zinc-finger</keyword>
<dbReference type="PROSITE" id="PS00028">
    <property type="entry name" value="ZINC_FINGER_C2H2_1"/>
    <property type="match status" value="11"/>
</dbReference>
<dbReference type="Ensembl" id="ENSPMGT00000024578.1">
    <property type="protein sequence ID" value="ENSPMGP00000023069.1"/>
    <property type="gene ID" value="ENSPMGG00000018674.1"/>
</dbReference>
<evidence type="ECO:0000256" key="13">
    <source>
        <dbReference type="SAM" id="Coils"/>
    </source>
</evidence>
<keyword evidence="7" id="KW-0862">Zinc</keyword>
<comment type="subcellular location">
    <subcellularLocation>
        <location evidence="1">Nucleus</location>
    </subcellularLocation>
</comment>
<keyword evidence="13" id="KW-0175">Coiled coil</keyword>
<evidence type="ECO:0000256" key="5">
    <source>
        <dbReference type="ARBA" id="ARBA00022737"/>
    </source>
</evidence>
<evidence type="ECO:0000256" key="3">
    <source>
        <dbReference type="ARBA" id="ARBA00022553"/>
    </source>
</evidence>
<feature type="region of interest" description="Disordered" evidence="14">
    <location>
        <begin position="2133"/>
        <end position="2166"/>
    </location>
</feature>
<keyword evidence="4" id="KW-0479">Metal-binding</keyword>
<feature type="compositionally biased region" description="Low complexity" evidence="14">
    <location>
        <begin position="2524"/>
        <end position="2538"/>
    </location>
</feature>
<feature type="domain" description="C2H2-type" evidence="15">
    <location>
        <begin position="2172"/>
        <end position="2202"/>
    </location>
</feature>
<keyword evidence="8" id="KW-0805">Transcription regulation</keyword>
<dbReference type="PANTHER" id="PTHR15507:SF14">
    <property type="entry name" value="ZINC FINGER PROTEIN 292"/>
    <property type="match status" value="1"/>
</dbReference>
<accession>A0A3B4B361</accession>
<feature type="compositionally biased region" description="Basic and acidic residues" evidence="14">
    <location>
        <begin position="2152"/>
        <end position="2161"/>
    </location>
</feature>
<feature type="compositionally biased region" description="Polar residues" evidence="14">
    <location>
        <begin position="1487"/>
        <end position="1507"/>
    </location>
</feature>
<feature type="domain" description="C2H2-type" evidence="15">
    <location>
        <begin position="2314"/>
        <end position="2344"/>
    </location>
</feature>
<dbReference type="SMART" id="SM00355">
    <property type="entry name" value="ZnF_C2H2"/>
    <property type="match status" value="15"/>
</dbReference>
<evidence type="ECO:0000259" key="15">
    <source>
        <dbReference type="PROSITE" id="PS50157"/>
    </source>
</evidence>
<dbReference type="Proteomes" id="UP000261520">
    <property type="component" value="Unplaced"/>
</dbReference>
<keyword evidence="11" id="KW-0539">Nucleus</keyword>
<evidence type="ECO:0000256" key="12">
    <source>
        <dbReference type="PROSITE-ProRule" id="PRU00042"/>
    </source>
</evidence>
<feature type="region of interest" description="Disordered" evidence="14">
    <location>
        <begin position="1239"/>
        <end position="1262"/>
    </location>
</feature>
<dbReference type="PROSITE" id="PS50157">
    <property type="entry name" value="ZINC_FINGER_C2H2_2"/>
    <property type="match status" value="10"/>
</dbReference>
<feature type="coiled-coil region" evidence="13">
    <location>
        <begin position="13"/>
        <end position="40"/>
    </location>
</feature>
<keyword evidence="9" id="KW-0238">DNA-binding</keyword>
<feature type="region of interest" description="Disordered" evidence="14">
    <location>
        <begin position="1487"/>
        <end position="1516"/>
    </location>
</feature>
<feature type="compositionally biased region" description="Polar residues" evidence="14">
    <location>
        <begin position="2099"/>
        <end position="2109"/>
    </location>
</feature>
<feature type="domain" description="C2H2-type" evidence="15">
    <location>
        <begin position="652"/>
        <end position="681"/>
    </location>
</feature>
<feature type="domain" description="C2H2-type" evidence="15">
    <location>
        <begin position="2233"/>
        <end position="2258"/>
    </location>
</feature>
<evidence type="ECO:0000313" key="17">
    <source>
        <dbReference type="Proteomes" id="UP000261520"/>
    </source>
</evidence>
<feature type="compositionally biased region" description="Low complexity" evidence="14">
    <location>
        <begin position="1239"/>
        <end position="1252"/>
    </location>
</feature>
<feature type="compositionally biased region" description="Polar residues" evidence="14">
    <location>
        <begin position="810"/>
        <end position="828"/>
    </location>
</feature>
<dbReference type="InterPro" id="IPR057986">
    <property type="entry name" value="TPR_Rlf/292/654"/>
</dbReference>
<evidence type="ECO:0000256" key="1">
    <source>
        <dbReference type="ARBA" id="ARBA00004123"/>
    </source>
</evidence>
<feature type="region of interest" description="Disordered" evidence="14">
    <location>
        <begin position="2208"/>
        <end position="2230"/>
    </location>
</feature>
<dbReference type="GO" id="GO:0003677">
    <property type="term" value="F:DNA binding"/>
    <property type="evidence" value="ECO:0007669"/>
    <property type="project" value="UniProtKB-KW"/>
</dbReference>
<organism evidence="16 17">
    <name type="scientific">Periophthalmus magnuspinnatus</name>
    <dbReference type="NCBI Taxonomy" id="409849"/>
    <lineage>
        <taxon>Eukaryota</taxon>
        <taxon>Metazoa</taxon>
        <taxon>Chordata</taxon>
        <taxon>Craniata</taxon>
        <taxon>Vertebrata</taxon>
        <taxon>Euteleostomi</taxon>
        <taxon>Actinopterygii</taxon>
        <taxon>Neopterygii</taxon>
        <taxon>Teleostei</taxon>
        <taxon>Neoteleostei</taxon>
        <taxon>Acanthomorphata</taxon>
        <taxon>Gobiaria</taxon>
        <taxon>Gobiiformes</taxon>
        <taxon>Gobioidei</taxon>
        <taxon>Gobiidae</taxon>
        <taxon>Oxudercinae</taxon>
        <taxon>Periophthalmus</taxon>
    </lineage>
</organism>
<feature type="region of interest" description="Disordered" evidence="14">
    <location>
        <begin position="2473"/>
        <end position="2509"/>
    </location>
</feature>
<dbReference type="Pfam" id="PF26218">
    <property type="entry name" value="zf_C2H2_ZNF292"/>
    <property type="match status" value="2"/>
</dbReference>
<reference evidence="16" key="1">
    <citation type="submission" date="2025-08" db="UniProtKB">
        <authorList>
            <consortium name="Ensembl"/>
        </authorList>
    </citation>
    <scope>IDENTIFICATION</scope>
</reference>
<feature type="domain" description="C2H2-type" evidence="15">
    <location>
        <begin position="562"/>
        <end position="589"/>
    </location>
</feature>
<comment type="similarity">
    <text evidence="2">Belongs to the krueppel C2H2-type zinc-finger protein family.</text>
</comment>
<dbReference type="InterPro" id="IPR058902">
    <property type="entry name" value="zf_C2H2_ZNF292/Rlf"/>
</dbReference>
<dbReference type="Gene3D" id="3.30.160.60">
    <property type="entry name" value="Classic Zinc Finger"/>
    <property type="match status" value="6"/>
</dbReference>
<dbReference type="SUPFAM" id="SSF57667">
    <property type="entry name" value="beta-beta-alpha zinc fingers"/>
    <property type="match status" value="4"/>
</dbReference>
<evidence type="ECO:0000313" key="16">
    <source>
        <dbReference type="Ensembl" id="ENSPMGP00000023069.1"/>
    </source>
</evidence>
<feature type="compositionally biased region" description="Acidic residues" evidence="14">
    <location>
        <begin position="2212"/>
        <end position="2229"/>
    </location>
</feature>
<feature type="domain" description="C2H2-type" evidence="15">
    <location>
        <begin position="693"/>
        <end position="720"/>
    </location>
</feature>
<evidence type="ECO:0000256" key="10">
    <source>
        <dbReference type="ARBA" id="ARBA00023163"/>
    </source>
</evidence>
<keyword evidence="5" id="KW-0677">Repeat</keyword>
<reference evidence="16" key="2">
    <citation type="submission" date="2025-09" db="UniProtKB">
        <authorList>
            <consortium name="Ensembl"/>
        </authorList>
    </citation>
    <scope>IDENTIFICATION</scope>
</reference>
<dbReference type="PANTHER" id="PTHR15507">
    <property type="entry name" value="ZINC FINGER PROTEIN RLF"/>
    <property type="match status" value="1"/>
</dbReference>
<dbReference type="Pfam" id="PF25580">
    <property type="entry name" value="TPR_Rlf"/>
    <property type="match status" value="1"/>
</dbReference>
<feature type="domain" description="C2H2-type" evidence="15">
    <location>
        <begin position="721"/>
        <end position="750"/>
    </location>
</feature>
<dbReference type="GO" id="GO:0005634">
    <property type="term" value="C:nucleus"/>
    <property type="evidence" value="ECO:0007669"/>
    <property type="project" value="UniProtKB-SubCell"/>
</dbReference>
<feature type="domain" description="C2H2-type" evidence="15">
    <location>
        <begin position="1987"/>
        <end position="2010"/>
    </location>
</feature>
<feature type="region of interest" description="Disordered" evidence="14">
    <location>
        <begin position="2524"/>
        <end position="2547"/>
    </location>
</feature>
<dbReference type="GO" id="GO:0000981">
    <property type="term" value="F:DNA-binding transcription factor activity, RNA polymerase II-specific"/>
    <property type="evidence" value="ECO:0007669"/>
    <property type="project" value="TreeGrafter"/>
</dbReference>
<evidence type="ECO:0000256" key="9">
    <source>
        <dbReference type="ARBA" id="ARBA00023125"/>
    </source>
</evidence>
<feature type="compositionally biased region" description="Polar residues" evidence="14">
    <location>
        <begin position="2378"/>
        <end position="2387"/>
    </location>
</feature>